<dbReference type="RefSeq" id="WP_053431324.1">
    <property type="nucleotide sequence ID" value="NZ_JARMVM010000248.1"/>
</dbReference>
<evidence type="ECO:0000313" key="1">
    <source>
        <dbReference type="EMBL" id="KOO39284.1"/>
    </source>
</evidence>
<dbReference type="EMBL" id="LILD01000001">
    <property type="protein sequence ID" value="KOO39284.1"/>
    <property type="molecule type" value="Genomic_DNA"/>
</dbReference>
<dbReference type="PATRIC" id="fig|136160.3.peg.2574"/>
<organism evidence="1">
    <name type="scientific">Halalkalibacterium halodurans</name>
    <name type="common">Bacillus halodurans</name>
    <dbReference type="NCBI Taxonomy" id="86665"/>
    <lineage>
        <taxon>Bacteria</taxon>
        <taxon>Bacillati</taxon>
        <taxon>Bacillota</taxon>
        <taxon>Bacilli</taxon>
        <taxon>Bacillales</taxon>
        <taxon>Bacillaceae</taxon>
        <taxon>Halalkalibacterium (ex Joshi et al. 2022)</taxon>
    </lineage>
</organism>
<accession>A0A0M0KKD4</accession>
<gene>
    <name evidence="1" type="ORF">AMD02_10860</name>
</gene>
<proteinExistence type="predicted"/>
<dbReference type="AlphaFoldDB" id="A0A0M0KKD4"/>
<protein>
    <submittedName>
        <fullName evidence="1">Uncharacterized protein</fullName>
    </submittedName>
</protein>
<comment type="caution">
    <text evidence="1">The sequence shown here is derived from an EMBL/GenBank/DDBJ whole genome shotgun (WGS) entry which is preliminary data.</text>
</comment>
<reference evidence="1" key="1">
    <citation type="submission" date="2015-08" db="EMBL/GenBank/DDBJ databases">
        <title>Complete DNA Sequence of Pseudomonas syringae pv. actinidiae, the Causal Agent of Kiwifruit Canker Disease.</title>
        <authorList>
            <person name="Rikkerink E.H.A."/>
            <person name="Fineran P.C."/>
        </authorList>
    </citation>
    <scope>NUCLEOTIDE SEQUENCE</scope>
    <source>
        <strain evidence="1">DSM 13666</strain>
    </source>
</reference>
<name>A0A0M0KKD4_ALKHA</name>
<sequence>MVKQWSMILFAFVLFIGVWALAVIKLNSESSAPQEMLSDEVVEREDNLTYQFGRDDSQAINLQESQYEESEVIEKHEKDNEKVERSIKRDDKWIDLRKYDLSVISTPSGVPIDDLLDLLEIQ</sequence>